<dbReference type="GO" id="GO:0004252">
    <property type="term" value="F:serine-type endopeptidase activity"/>
    <property type="evidence" value="ECO:0007669"/>
    <property type="project" value="TreeGrafter"/>
</dbReference>
<dbReference type="InterPro" id="IPR011042">
    <property type="entry name" value="6-blade_b-propeller_TolB-like"/>
</dbReference>
<evidence type="ECO:0000256" key="2">
    <source>
        <dbReference type="ARBA" id="ARBA00022825"/>
    </source>
</evidence>
<name>A0A840ISV6_9PSEU</name>
<keyword evidence="1" id="KW-0378">Hydrolase</keyword>
<dbReference type="GO" id="GO:0004177">
    <property type="term" value="F:aminopeptidase activity"/>
    <property type="evidence" value="ECO:0007669"/>
    <property type="project" value="UniProtKB-KW"/>
</dbReference>
<organism evidence="4 5">
    <name type="scientific">Amycolatopsis jiangsuensis</name>
    <dbReference type="NCBI Taxonomy" id="1181879"/>
    <lineage>
        <taxon>Bacteria</taxon>
        <taxon>Bacillati</taxon>
        <taxon>Actinomycetota</taxon>
        <taxon>Actinomycetes</taxon>
        <taxon>Pseudonocardiales</taxon>
        <taxon>Pseudonocardiaceae</taxon>
        <taxon>Amycolatopsis</taxon>
    </lineage>
</organism>
<evidence type="ECO:0000313" key="5">
    <source>
        <dbReference type="Proteomes" id="UP000581769"/>
    </source>
</evidence>
<evidence type="ECO:0000259" key="3">
    <source>
        <dbReference type="Pfam" id="PF00326"/>
    </source>
</evidence>
<comment type="caution">
    <text evidence="4">The sequence shown here is derived from an EMBL/GenBank/DDBJ whole genome shotgun (WGS) entry which is preliminary data.</text>
</comment>
<dbReference type="Proteomes" id="UP000581769">
    <property type="component" value="Unassembled WGS sequence"/>
</dbReference>
<feature type="domain" description="Peptidase S9 prolyl oligopeptidase catalytic" evidence="3">
    <location>
        <begin position="435"/>
        <end position="642"/>
    </location>
</feature>
<dbReference type="EMBL" id="JACHMG010000001">
    <property type="protein sequence ID" value="MBB4684619.1"/>
    <property type="molecule type" value="Genomic_DNA"/>
</dbReference>
<dbReference type="Pfam" id="PF07676">
    <property type="entry name" value="PD40"/>
    <property type="match status" value="2"/>
</dbReference>
<keyword evidence="5" id="KW-1185">Reference proteome</keyword>
<dbReference type="SUPFAM" id="SSF69304">
    <property type="entry name" value="Tricorn protease N-terminal domain"/>
    <property type="match status" value="1"/>
</dbReference>
<gene>
    <name evidence="4" type="ORF">BJY18_002104</name>
</gene>
<reference evidence="4 5" key="1">
    <citation type="submission" date="2020-08" db="EMBL/GenBank/DDBJ databases">
        <title>Sequencing the genomes of 1000 actinobacteria strains.</title>
        <authorList>
            <person name="Klenk H.-P."/>
        </authorList>
    </citation>
    <scope>NUCLEOTIDE SEQUENCE [LARGE SCALE GENOMIC DNA]</scope>
    <source>
        <strain evidence="4 5">DSM 45859</strain>
    </source>
</reference>
<dbReference type="Pfam" id="PF00326">
    <property type="entry name" value="Peptidase_S9"/>
    <property type="match status" value="1"/>
</dbReference>
<keyword evidence="4" id="KW-0645">Protease</keyword>
<dbReference type="SUPFAM" id="SSF53474">
    <property type="entry name" value="alpha/beta-Hydrolases"/>
    <property type="match status" value="1"/>
</dbReference>
<dbReference type="Gene3D" id="2.120.10.30">
    <property type="entry name" value="TolB, C-terminal domain"/>
    <property type="match status" value="2"/>
</dbReference>
<sequence>MTTVLDPADAFDLNFVRDARISPDGSTVVYAVSSTIRGASADSSVLWTLDLQSGDRRALTDAQGVATAPRWSPDGNAIAYVESSDTPSLMVVPAAGGEPRRLTPEGQVVVGAPTWAPDGRRIAVAAGTPLQPDTTVLRVTSRVFRAEGFGLVDAMSLGICVADVSGEHTGMLLEGTSAFQCSEPRWSPRGDRILFVAQFDVTTSLVAFPKLRTVDVTSGEVHDVLGDWGGAEVAEWLPGGERIAFIGAPAGSRVMTNMGLWIVGDDGVPERRLPDGPWHVGSRAYQDLPLWDLILAGGLVVESARHACVTVQTGGAAVIWKVALTGPEEHTEIAGGERTCIVVDSHPDTGRLFVATDLFHPTELYLAGDRERRLTHLNDEILASWPDMRAEHLRISAPDALEFDGWFFTRSDAHGPQPTVLHIHGGPFTTVGHVFRFDFHLLASRGIGVTFSNFRGSTGYGQEFMDAIGNDWGAAGFPDHMATIDAAIDRGLADRDRLGVWGASHGGLATSWIVGHTSRFAAAIAEASVTDYVLAYYTCDIPDAWAVQHGGRPDQVGDLMRARSPLTYAANCTTPILMLHCEGDLRCPLNQAEAFHRAVLDAGGTSEIAAIHGGSHIGDAMGPPAVRLAQDEALLDWFTRYLTAPG</sequence>
<dbReference type="InterPro" id="IPR001375">
    <property type="entry name" value="Peptidase_S9_cat"/>
</dbReference>
<dbReference type="PANTHER" id="PTHR42776:SF27">
    <property type="entry name" value="DIPEPTIDYL PEPTIDASE FAMILY MEMBER 6"/>
    <property type="match status" value="1"/>
</dbReference>
<dbReference type="RefSeq" id="WP_184779780.1">
    <property type="nucleotide sequence ID" value="NZ_JACHMG010000001.1"/>
</dbReference>
<keyword evidence="4" id="KW-0031">Aminopeptidase</keyword>
<accession>A0A840ISV6</accession>
<evidence type="ECO:0000313" key="4">
    <source>
        <dbReference type="EMBL" id="MBB4684619.1"/>
    </source>
</evidence>
<dbReference type="AlphaFoldDB" id="A0A840ISV6"/>
<dbReference type="PANTHER" id="PTHR42776">
    <property type="entry name" value="SERINE PEPTIDASE S9 FAMILY MEMBER"/>
    <property type="match status" value="1"/>
</dbReference>
<protein>
    <submittedName>
        <fullName evidence="4">Dipeptidyl aminopeptidase/acylaminoacyl peptidase</fullName>
    </submittedName>
</protein>
<keyword evidence="2" id="KW-0720">Serine protease</keyword>
<dbReference type="InterPro" id="IPR029058">
    <property type="entry name" value="AB_hydrolase_fold"/>
</dbReference>
<evidence type="ECO:0000256" key="1">
    <source>
        <dbReference type="ARBA" id="ARBA00022801"/>
    </source>
</evidence>
<dbReference type="Gene3D" id="3.40.50.1820">
    <property type="entry name" value="alpha/beta hydrolase"/>
    <property type="match status" value="1"/>
</dbReference>
<dbReference type="GO" id="GO:0006508">
    <property type="term" value="P:proteolysis"/>
    <property type="evidence" value="ECO:0007669"/>
    <property type="project" value="InterPro"/>
</dbReference>
<proteinExistence type="predicted"/>
<dbReference type="InterPro" id="IPR011659">
    <property type="entry name" value="WD40"/>
</dbReference>